<protein>
    <submittedName>
        <fullName evidence="1">Uncharacterized protein</fullName>
    </submittedName>
</protein>
<comment type="caution">
    <text evidence="1">The sequence shown here is derived from an EMBL/GenBank/DDBJ whole genome shotgun (WGS) entry which is preliminary data.</text>
</comment>
<evidence type="ECO:0000313" key="1">
    <source>
        <dbReference type="EMBL" id="KAL3778462.1"/>
    </source>
</evidence>
<dbReference type="Proteomes" id="UP001516023">
    <property type="component" value="Unassembled WGS sequence"/>
</dbReference>
<evidence type="ECO:0000313" key="2">
    <source>
        <dbReference type="Proteomes" id="UP001516023"/>
    </source>
</evidence>
<sequence length="211" mass="23705">MLIEFSENHVTRIGIILNSINSAISTIPAFEKVRVQHLMISAVCDIGDVVPPKISTESVTPLIDIISRFLEKSNWFYVSPCLTLSEKFVKTLPSNYRGLLSTAMPFDAKLLLTSRIQGTLFCLISGQKVDDMKLFNTPYALRQESKFMHAHCTRNNRSSRSCFGDRIIQLREGSKLFFRNQTNGNISILVMAPSVSFQTHNPNDGSDRCGQ</sequence>
<dbReference type="AlphaFoldDB" id="A0ABD3NT33"/>
<dbReference type="EMBL" id="JABMIG020000434">
    <property type="protein sequence ID" value="KAL3778462.1"/>
    <property type="molecule type" value="Genomic_DNA"/>
</dbReference>
<accession>A0ABD3NT33</accession>
<gene>
    <name evidence="1" type="ORF">HJC23_004402</name>
</gene>
<keyword evidence="2" id="KW-1185">Reference proteome</keyword>
<name>A0ABD3NT33_9STRA</name>
<organism evidence="1 2">
    <name type="scientific">Cyclotella cryptica</name>
    <dbReference type="NCBI Taxonomy" id="29204"/>
    <lineage>
        <taxon>Eukaryota</taxon>
        <taxon>Sar</taxon>
        <taxon>Stramenopiles</taxon>
        <taxon>Ochrophyta</taxon>
        <taxon>Bacillariophyta</taxon>
        <taxon>Coscinodiscophyceae</taxon>
        <taxon>Thalassiosirophycidae</taxon>
        <taxon>Stephanodiscales</taxon>
        <taxon>Stephanodiscaceae</taxon>
        <taxon>Cyclotella</taxon>
    </lineage>
</organism>
<reference evidence="1 2" key="1">
    <citation type="journal article" date="2020" name="G3 (Bethesda)">
        <title>Improved Reference Genome for Cyclotella cryptica CCMP332, a Model for Cell Wall Morphogenesis, Salinity Adaptation, and Lipid Production in Diatoms (Bacillariophyta).</title>
        <authorList>
            <person name="Roberts W.R."/>
            <person name="Downey K.M."/>
            <person name="Ruck E.C."/>
            <person name="Traller J.C."/>
            <person name="Alverson A.J."/>
        </authorList>
    </citation>
    <scope>NUCLEOTIDE SEQUENCE [LARGE SCALE GENOMIC DNA]</scope>
    <source>
        <strain evidence="1 2">CCMP332</strain>
    </source>
</reference>
<proteinExistence type="predicted"/>